<comment type="caution">
    <text evidence="1">The sequence shown here is derived from an EMBL/GenBank/DDBJ whole genome shotgun (WGS) entry which is preliminary data.</text>
</comment>
<proteinExistence type="predicted"/>
<organism evidence="1 2">
    <name type="scientific">Flavobacterium caseinilyticum</name>
    <dbReference type="NCBI Taxonomy" id="2541732"/>
    <lineage>
        <taxon>Bacteria</taxon>
        <taxon>Pseudomonadati</taxon>
        <taxon>Bacteroidota</taxon>
        <taxon>Flavobacteriia</taxon>
        <taxon>Flavobacteriales</taxon>
        <taxon>Flavobacteriaceae</taxon>
        <taxon>Flavobacterium</taxon>
    </lineage>
</organism>
<dbReference type="Proteomes" id="UP000295278">
    <property type="component" value="Unassembled WGS sequence"/>
</dbReference>
<sequence>MWRFFYFIQYQYIKNNTKIKCKYCLENSKLFLYLHPVSTISNAY</sequence>
<evidence type="ECO:0000313" key="2">
    <source>
        <dbReference type="Proteomes" id="UP000295278"/>
    </source>
</evidence>
<evidence type="ECO:0000313" key="1">
    <source>
        <dbReference type="EMBL" id="TDD74386.1"/>
    </source>
</evidence>
<reference evidence="1 2" key="1">
    <citation type="submission" date="2019-03" db="EMBL/GenBank/DDBJ databases">
        <title>Flavobacterium AT-3-2 sp. nov., isolated from arctic soil.</title>
        <authorList>
            <person name="Chaudhary D.K."/>
        </authorList>
    </citation>
    <scope>NUCLEOTIDE SEQUENCE [LARGE SCALE GENOMIC DNA]</scope>
    <source>
        <strain evidence="1 2">AT-3-2</strain>
    </source>
</reference>
<accession>A0A4R5ARS4</accession>
<protein>
    <submittedName>
        <fullName evidence="1">Uncharacterized protein</fullName>
    </submittedName>
</protein>
<keyword evidence="2" id="KW-1185">Reference proteome</keyword>
<dbReference type="AlphaFoldDB" id="A0A4R5ARS4"/>
<gene>
    <name evidence="1" type="ORF">E0F89_14910</name>
</gene>
<name>A0A4R5ARS4_9FLAO</name>
<dbReference type="EMBL" id="SMFM01000009">
    <property type="protein sequence ID" value="TDD74386.1"/>
    <property type="molecule type" value="Genomic_DNA"/>
</dbReference>